<keyword evidence="2" id="KW-1185">Reference proteome</keyword>
<accession>A0ABT2WBB1</accession>
<organism evidence="1 2">
    <name type="scientific">Chryseobacterium edaphi</name>
    <dbReference type="NCBI Taxonomy" id="2976532"/>
    <lineage>
        <taxon>Bacteria</taxon>
        <taxon>Pseudomonadati</taxon>
        <taxon>Bacteroidota</taxon>
        <taxon>Flavobacteriia</taxon>
        <taxon>Flavobacteriales</taxon>
        <taxon>Weeksellaceae</taxon>
        <taxon>Chryseobacterium group</taxon>
        <taxon>Chryseobacterium</taxon>
    </lineage>
</organism>
<dbReference type="EMBL" id="JAOTEM010000008">
    <property type="protein sequence ID" value="MCU7619283.1"/>
    <property type="molecule type" value="Genomic_DNA"/>
</dbReference>
<dbReference type="RefSeq" id="WP_263004835.1">
    <property type="nucleotide sequence ID" value="NZ_JAOTEM010000008.1"/>
</dbReference>
<reference evidence="2" key="1">
    <citation type="submission" date="2023-07" db="EMBL/GenBank/DDBJ databases">
        <title>Chryseobacterium sp. strain PBS4-4 Genome sequencing and assembly.</title>
        <authorList>
            <person name="Jung Y."/>
        </authorList>
    </citation>
    <scope>NUCLEOTIDE SEQUENCE [LARGE SCALE GENOMIC DNA]</scope>
    <source>
        <strain evidence="2">PBS4-4</strain>
    </source>
</reference>
<name>A0ABT2WBB1_9FLAO</name>
<comment type="caution">
    <text evidence="1">The sequence shown here is derived from an EMBL/GenBank/DDBJ whole genome shotgun (WGS) entry which is preliminary data.</text>
</comment>
<sequence>MLKLFTKKYWYNFYLPSELFYSISEVNSRSITMLLEKKINFKKITIQKISNHLYYISICLNEEDLLIFEEYILNFKELIPPWLAFPNIFEGTPRWNQGHQEDYCIGNWLPYWRDLSFLEKNQYMEKYSCPTEWKIWLSENINF</sequence>
<proteinExistence type="predicted"/>
<protein>
    <submittedName>
        <fullName evidence="1">Uncharacterized protein</fullName>
    </submittedName>
</protein>
<gene>
    <name evidence="1" type="ORF">NZ698_19050</name>
</gene>
<evidence type="ECO:0000313" key="2">
    <source>
        <dbReference type="Proteomes" id="UP001208649"/>
    </source>
</evidence>
<dbReference type="Proteomes" id="UP001208649">
    <property type="component" value="Unassembled WGS sequence"/>
</dbReference>
<evidence type="ECO:0000313" key="1">
    <source>
        <dbReference type="EMBL" id="MCU7619283.1"/>
    </source>
</evidence>